<keyword evidence="1" id="KW-0812">Transmembrane</keyword>
<keyword evidence="1" id="KW-0472">Membrane</keyword>
<dbReference type="RefSeq" id="WP_057822147.1">
    <property type="nucleotide sequence ID" value="NZ_AZEC01000015.1"/>
</dbReference>
<evidence type="ECO:0000313" key="3">
    <source>
        <dbReference type="Proteomes" id="UP000051330"/>
    </source>
</evidence>
<comment type="caution">
    <text evidence="2">The sequence shown here is derived from an EMBL/GenBank/DDBJ whole genome shotgun (WGS) entry which is preliminary data.</text>
</comment>
<sequence length="367" mass="40937">MVMRNLAILSWLRVKRRGFWLLIIGVAIVTGAAFFGVTKWQLAQENSTIAARLERGSEELGGQLREIPPKPAKIPKHMIGYWHMIDAKEQLLVAMHRGSQAKTAGNEHDYTRWHVAMLEASMQLDKYVPNGAAEFTTLDIQTIKRQLKRDRYLLATGQTVINSIYSLAPRAVLTRLFLFLLCPPILIFLLLGLNWLWRDSFDTKTHQFLLLHVRQRSHVMWENLVSTIVLMALFSLICGGTTGILAILFGGKESVAWSYPLTPQTSLGVQAAILAVFAAPIVWCLTAGVQAGTLLLHHISTRIAVLVIVSAGITFLPFGISLNPFAQLGYRLLDWQQPLNIWALVSLLIVAGSLTGVVNIFLNRRNA</sequence>
<dbReference type="AlphaFoldDB" id="A0A0R1MPC0"/>
<reference evidence="2 3" key="1">
    <citation type="journal article" date="2015" name="Genome Announc.">
        <title>Expanding the biotechnology potential of lactobacilli through comparative genomics of 213 strains and associated genera.</title>
        <authorList>
            <person name="Sun Z."/>
            <person name="Harris H.M."/>
            <person name="McCann A."/>
            <person name="Guo C."/>
            <person name="Argimon S."/>
            <person name="Zhang W."/>
            <person name="Yang X."/>
            <person name="Jeffery I.B."/>
            <person name="Cooney J.C."/>
            <person name="Kagawa T.F."/>
            <person name="Liu W."/>
            <person name="Song Y."/>
            <person name="Salvetti E."/>
            <person name="Wrobel A."/>
            <person name="Rasinkangas P."/>
            <person name="Parkhill J."/>
            <person name="Rea M.C."/>
            <person name="O'Sullivan O."/>
            <person name="Ritari J."/>
            <person name="Douillard F.P."/>
            <person name="Paul Ross R."/>
            <person name="Yang R."/>
            <person name="Briner A.E."/>
            <person name="Felis G.E."/>
            <person name="de Vos W.M."/>
            <person name="Barrangou R."/>
            <person name="Klaenhammer T.R."/>
            <person name="Caufield P.W."/>
            <person name="Cui Y."/>
            <person name="Zhang H."/>
            <person name="O'Toole P.W."/>
        </authorList>
    </citation>
    <scope>NUCLEOTIDE SEQUENCE [LARGE SCALE GENOMIC DNA]</scope>
    <source>
        <strain evidence="2 3">DSM 12744</strain>
    </source>
</reference>
<feature type="transmembrane region" description="Helical" evidence="1">
    <location>
        <begin position="20"/>
        <end position="37"/>
    </location>
</feature>
<dbReference type="STRING" id="1423792.FD09_GL001008"/>
<evidence type="ECO:0000256" key="1">
    <source>
        <dbReference type="SAM" id="Phobius"/>
    </source>
</evidence>
<accession>A0A0R1MPC0</accession>
<gene>
    <name evidence="2" type="ORF">FD09_GL001008</name>
</gene>
<protein>
    <submittedName>
        <fullName evidence="2">Uncharacterized protein</fullName>
    </submittedName>
</protein>
<proteinExistence type="predicted"/>
<feature type="transmembrane region" description="Helical" evidence="1">
    <location>
        <begin position="224"/>
        <end position="249"/>
    </location>
</feature>
<feature type="transmembrane region" description="Helical" evidence="1">
    <location>
        <begin position="177"/>
        <end position="197"/>
    </location>
</feature>
<dbReference type="PATRIC" id="fig|1423792.3.peg.1028"/>
<keyword evidence="3" id="KW-1185">Reference proteome</keyword>
<dbReference type="Proteomes" id="UP000051330">
    <property type="component" value="Unassembled WGS sequence"/>
</dbReference>
<feature type="transmembrane region" description="Helical" evidence="1">
    <location>
        <begin position="303"/>
        <end position="321"/>
    </location>
</feature>
<dbReference type="OrthoDB" id="9813301at2"/>
<feature type="transmembrane region" description="Helical" evidence="1">
    <location>
        <begin position="341"/>
        <end position="362"/>
    </location>
</feature>
<feature type="transmembrane region" description="Helical" evidence="1">
    <location>
        <begin position="269"/>
        <end position="296"/>
    </location>
</feature>
<organism evidence="2 3">
    <name type="scientific">Schleiferilactobacillus perolens DSM 12744</name>
    <dbReference type="NCBI Taxonomy" id="1423792"/>
    <lineage>
        <taxon>Bacteria</taxon>
        <taxon>Bacillati</taxon>
        <taxon>Bacillota</taxon>
        <taxon>Bacilli</taxon>
        <taxon>Lactobacillales</taxon>
        <taxon>Lactobacillaceae</taxon>
        <taxon>Schleiferilactobacillus</taxon>
    </lineage>
</organism>
<keyword evidence="1" id="KW-1133">Transmembrane helix</keyword>
<name>A0A0R1MPC0_9LACO</name>
<dbReference type="EMBL" id="AZEC01000015">
    <property type="protein sequence ID" value="KRL10077.1"/>
    <property type="molecule type" value="Genomic_DNA"/>
</dbReference>
<evidence type="ECO:0000313" key="2">
    <source>
        <dbReference type="EMBL" id="KRL10077.1"/>
    </source>
</evidence>